<feature type="compositionally biased region" description="Polar residues" evidence="2">
    <location>
        <begin position="400"/>
        <end position="426"/>
    </location>
</feature>
<feature type="compositionally biased region" description="Polar residues" evidence="2">
    <location>
        <begin position="590"/>
        <end position="621"/>
    </location>
</feature>
<feature type="region of interest" description="Disordered" evidence="2">
    <location>
        <begin position="1"/>
        <end position="110"/>
    </location>
</feature>
<evidence type="ECO:0000256" key="1">
    <source>
        <dbReference type="SAM" id="Coils"/>
    </source>
</evidence>
<feature type="compositionally biased region" description="Polar residues" evidence="2">
    <location>
        <begin position="663"/>
        <end position="692"/>
    </location>
</feature>
<organism evidence="4 5">
    <name type="scientific">Rotaria magnacalcarata</name>
    <dbReference type="NCBI Taxonomy" id="392030"/>
    <lineage>
        <taxon>Eukaryota</taxon>
        <taxon>Metazoa</taxon>
        <taxon>Spiralia</taxon>
        <taxon>Gnathifera</taxon>
        <taxon>Rotifera</taxon>
        <taxon>Eurotatoria</taxon>
        <taxon>Bdelloidea</taxon>
        <taxon>Philodinida</taxon>
        <taxon>Philodinidae</taxon>
        <taxon>Rotaria</taxon>
    </lineage>
</organism>
<proteinExistence type="predicted"/>
<feature type="compositionally biased region" description="Low complexity" evidence="2">
    <location>
        <begin position="1"/>
        <end position="11"/>
    </location>
</feature>
<feature type="compositionally biased region" description="Polar residues" evidence="2">
    <location>
        <begin position="560"/>
        <end position="575"/>
    </location>
</feature>
<dbReference type="Proteomes" id="UP000663887">
    <property type="component" value="Unassembled WGS sequence"/>
</dbReference>
<dbReference type="Proteomes" id="UP000663842">
    <property type="component" value="Unassembled WGS sequence"/>
</dbReference>
<feature type="compositionally biased region" description="Low complexity" evidence="2">
    <location>
        <begin position="299"/>
        <end position="309"/>
    </location>
</feature>
<feature type="compositionally biased region" description="Basic and acidic residues" evidence="2">
    <location>
        <begin position="29"/>
        <end position="39"/>
    </location>
</feature>
<feature type="compositionally biased region" description="Polar residues" evidence="2">
    <location>
        <begin position="504"/>
        <end position="533"/>
    </location>
</feature>
<dbReference type="AlphaFoldDB" id="A0A818YNJ1"/>
<evidence type="ECO:0000313" key="3">
    <source>
        <dbReference type="EMBL" id="CAF2263612.1"/>
    </source>
</evidence>
<feature type="compositionally biased region" description="Polar residues" evidence="2">
    <location>
        <begin position="543"/>
        <end position="552"/>
    </location>
</feature>
<feature type="compositionally biased region" description="Polar residues" evidence="2">
    <location>
        <begin position="436"/>
        <end position="463"/>
    </location>
</feature>
<feature type="compositionally biased region" description="Polar residues" evidence="2">
    <location>
        <begin position="472"/>
        <end position="490"/>
    </location>
</feature>
<evidence type="ECO:0000256" key="2">
    <source>
        <dbReference type="SAM" id="MobiDB-lite"/>
    </source>
</evidence>
<dbReference type="EMBL" id="CAJNRG010018843">
    <property type="protein sequence ID" value="CAF2263612.1"/>
    <property type="molecule type" value="Genomic_DNA"/>
</dbReference>
<feature type="region of interest" description="Disordered" evidence="2">
    <location>
        <begin position="284"/>
        <end position="309"/>
    </location>
</feature>
<keyword evidence="1" id="KW-0175">Coiled coil</keyword>
<evidence type="ECO:0000313" key="5">
    <source>
        <dbReference type="Proteomes" id="UP000663842"/>
    </source>
</evidence>
<name>A0A818YNJ1_9BILA</name>
<accession>A0A818YNJ1</accession>
<dbReference type="EMBL" id="CAJOBF010000140">
    <property type="protein sequence ID" value="CAF3757178.1"/>
    <property type="molecule type" value="Genomic_DNA"/>
</dbReference>
<evidence type="ECO:0000313" key="4">
    <source>
        <dbReference type="EMBL" id="CAF3757178.1"/>
    </source>
</evidence>
<protein>
    <submittedName>
        <fullName evidence="4">Uncharacterized protein</fullName>
    </submittedName>
</protein>
<sequence>MLSTGQSSRRQSSTDELEKSFTQYQSKTFDNEQHSREPVKTLNGKQNQQEKSRAKNHDRSTLKRHSQKELAHADFIQRAIRDPSNPSNQFLDGLATGKQRKTSNTSSNNNLHDLNEIFDDENNDWFFEKLLDKFENIRGKTSHEYVRSPSDDVNNNVTYGPERIIERRYYINKTASLPKCNQLTSTTDLTKYRQKTRQISGVSSLTAATTYSRGSTSAPAFIENLHQQSDLLRHEISDLRNDIEQLQTSQDQFFKQMKSQFQSSTNTTATSQNFAQPTVLSDRLLPEKKQSPDRTVIPSSNSQRARSVSAASTAASTAASSEYSDLTLKIANKANVAPLSKPVVPAQPISQFIATKNSTISPTPLVKEHLNSKFSSTTSSLRISEFIATKNASLAPLPPLNSNVTPKPESVSQFVPPKNQSYSLVSDKNPRRDSKSSSAASTPTNTKVVARKPSSTESESSATIPAGPANTKPPSISRTPSVNSNVTAKSPSIVPTPPAVQPVASKNQANLPTSYQNPLNDSESSSAASTPTNIKVVERKPSSTESESSATNPAGPANTKPPSISRTPSVNSNVTAKPPSIVPTPPVVQSVASENQTNLPTSYQNPLNDSESSSAASTPTNIKVVARKSSSTESESESESESLVVIPTGPLNTKPPSAPRTPLANNSLVSKSPSITATSPLNTNVTARSPSIELTPSMTQFIAPKKPSTEFTGSAALPVLVSSPIAPSSTPSAPMPIYENELACRRGLSPRSQIVASSAPVHESSDSSDGSTSPELVSSVPAKTPTVPRTTLQDNELKALAHYSSQLELSGFTPSINPVIANPNSSTTFWESVDNFIANNRATHSVTGLPPVSRPIDRSGYRLNNSVTKILDKYNLEIKPQEIIESSAPLLMPPLDTLP</sequence>
<gene>
    <name evidence="4" type="ORF">UXM345_LOCUS2347</name>
    <name evidence="3" type="ORF">XDN619_LOCUS36379</name>
</gene>
<feature type="region of interest" description="Disordered" evidence="2">
    <location>
        <begin position="394"/>
        <end position="692"/>
    </location>
</feature>
<feature type="coiled-coil region" evidence="1">
    <location>
        <begin position="222"/>
        <end position="249"/>
    </location>
</feature>
<comment type="caution">
    <text evidence="4">The sequence shown here is derived from an EMBL/GenBank/DDBJ whole genome shotgun (WGS) entry which is preliminary data.</text>
</comment>
<feature type="compositionally biased region" description="Basic and acidic residues" evidence="2">
    <location>
        <begin position="48"/>
        <end position="72"/>
    </location>
</feature>
<feature type="region of interest" description="Disordered" evidence="2">
    <location>
        <begin position="753"/>
        <end position="790"/>
    </location>
</feature>
<reference evidence="4" key="1">
    <citation type="submission" date="2021-02" db="EMBL/GenBank/DDBJ databases">
        <authorList>
            <person name="Nowell W R."/>
        </authorList>
    </citation>
    <scope>NUCLEOTIDE SEQUENCE</scope>
</reference>